<dbReference type="InterPro" id="IPR002925">
    <property type="entry name" value="Dienelactn_hydro"/>
</dbReference>
<gene>
    <name evidence="2" type="ORF">DR871_007695</name>
</gene>
<sequence length="325" mass="36709">MIEINTKDYTTFKVSDNVTMYAVTFKNLYKMDVSGHLFIPNSLDRNTKYAAIIIGHPMGAVKEQSADVYASNMADRGFITLAIDLSFWGESEGEPRNAVLPDVYAEDFSAAVDFMGTRPYIDRDNIGVIGVCGSGSFVISAAKIDPRMKAIATVSMYDMGSANRNALNHSLTLEQRKQIIADAAEQRYVEFNGGEVKYTGGTDLKLDEKTHPIQREFFDFYRTSRGEYTPKGSSKETTTKPTLSSNVKFMNFYPFDDIETISPRPLLFITGDRAHSKEFSEDAYKRAAEPKELYYVKNAGHVDLYDKTDLIPFNKLENFFKKYLK</sequence>
<protein>
    <submittedName>
        <fullName evidence="2">Alpha/beta hydrolase</fullName>
    </submittedName>
</protein>
<keyword evidence="2" id="KW-0378">Hydrolase</keyword>
<dbReference type="InterPro" id="IPR029058">
    <property type="entry name" value="AB_hydrolase_fold"/>
</dbReference>
<reference evidence="2 3" key="1">
    <citation type="submission" date="2019-01" db="EMBL/GenBank/DDBJ databases">
        <title>Flavobacterium sp. nov. isolated from arctic soil.</title>
        <authorList>
            <person name="Kim D.-U."/>
        </authorList>
    </citation>
    <scope>NUCLEOTIDE SEQUENCE [LARGE SCALE GENOMIC DNA]</scope>
    <source>
        <strain evidence="2 3">Kopri-42</strain>
    </source>
</reference>
<comment type="caution">
    <text evidence="2">The sequence shown here is derived from an EMBL/GenBank/DDBJ whole genome shotgun (WGS) entry which is preliminary data.</text>
</comment>
<dbReference type="GO" id="GO:0016787">
    <property type="term" value="F:hydrolase activity"/>
    <property type="evidence" value="ECO:0007669"/>
    <property type="project" value="UniProtKB-KW"/>
</dbReference>
<dbReference type="PANTHER" id="PTHR47751">
    <property type="entry name" value="SUPERFAMILY HYDROLASE, PUTATIVE (AFU_ORTHOLOGUE AFUA_2G16580)-RELATED"/>
    <property type="match status" value="1"/>
</dbReference>
<dbReference type="SUPFAM" id="SSF53474">
    <property type="entry name" value="alpha/beta-Hydrolases"/>
    <property type="match status" value="1"/>
</dbReference>
<evidence type="ECO:0000313" key="3">
    <source>
        <dbReference type="Proteomes" id="UP000253235"/>
    </source>
</evidence>
<dbReference type="OrthoDB" id="9805123at2"/>
<proteinExistence type="predicted"/>
<dbReference type="Proteomes" id="UP000253235">
    <property type="component" value="Unassembled WGS sequence"/>
</dbReference>
<dbReference type="InterPro" id="IPR051411">
    <property type="entry name" value="Polyketide_trans_af380"/>
</dbReference>
<dbReference type="AlphaFoldDB" id="A0A482TWL8"/>
<dbReference type="Gene3D" id="1.10.10.800">
    <property type="match status" value="1"/>
</dbReference>
<dbReference type="Pfam" id="PF01738">
    <property type="entry name" value="DLH"/>
    <property type="match status" value="1"/>
</dbReference>
<evidence type="ECO:0000313" key="2">
    <source>
        <dbReference type="EMBL" id="RYJ52454.1"/>
    </source>
</evidence>
<dbReference type="EMBL" id="QNVY02000002">
    <property type="protein sequence ID" value="RYJ52454.1"/>
    <property type="molecule type" value="Genomic_DNA"/>
</dbReference>
<evidence type="ECO:0000259" key="1">
    <source>
        <dbReference type="Pfam" id="PF01738"/>
    </source>
</evidence>
<feature type="domain" description="Dienelactone hydrolase" evidence="1">
    <location>
        <begin position="46"/>
        <end position="185"/>
    </location>
</feature>
<dbReference type="Gene3D" id="3.40.50.1820">
    <property type="entry name" value="alpha/beta hydrolase"/>
    <property type="match status" value="1"/>
</dbReference>
<organism evidence="2 3">
    <name type="scientific">Flavobacterium petrolei</name>
    <dbReference type="NCBI Taxonomy" id="2259594"/>
    <lineage>
        <taxon>Bacteria</taxon>
        <taxon>Pseudomonadati</taxon>
        <taxon>Bacteroidota</taxon>
        <taxon>Flavobacteriia</taxon>
        <taxon>Flavobacteriales</taxon>
        <taxon>Flavobacteriaceae</taxon>
        <taxon>Flavobacterium</taxon>
    </lineage>
</organism>
<accession>A0A482TWL8</accession>
<name>A0A482TWL8_9FLAO</name>
<keyword evidence="3" id="KW-1185">Reference proteome</keyword>
<dbReference type="PANTHER" id="PTHR47751:SF1">
    <property type="entry name" value="SUPERFAMILY HYDROLASE, PUTATIVE (AFU_ORTHOLOGUE AFUA_2G16580)-RELATED"/>
    <property type="match status" value="1"/>
</dbReference>